<proteinExistence type="predicted"/>
<dbReference type="EMBL" id="JACGCI010000103">
    <property type="protein sequence ID" value="KAF6745655.1"/>
    <property type="molecule type" value="Genomic_DNA"/>
</dbReference>
<name>A0A8H6LWU4_9AGAR</name>
<organism evidence="1 2">
    <name type="scientific">Ephemerocybe angulata</name>
    <dbReference type="NCBI Taxonomy" id="980116"/>
    <lineage>
        <taxon>Eukaryota</taxon>
        <taxon>Fungi</taxon>
        <taxon>Dikarya</taxon>
        <taxon>Basidiomycota</taxon>
        <taxon>Agaricomycotina</taxon>
        <taxon>Agaricomycetes</taxon>
        <taxon>Agaricomycetidae</taxon>
        <taxon>Agaricales</taxon>
        <taxon>Agaricineae</taxon>
        <taxon>Psathyrellaceae</taxon>
        <taxon>Ephemerocybe</taxon>
    </lineage>
</organism>
<reference evidence="1 2" key="1">
    <citation type="submission" date="2020-07" db="EMBL/GenBank/DDBJ databases">
        <title>Comparative genomics of pyrophilous fungi reveals a link between fire events and developmental genes.</title>
        <authorList>
            <consortium name="DOE Joint Genome Institute"/>
            <person name="Steindorff A.S."/>
            <person name="Carver A."/>
            <person name="Calhoun S."/>
            <person name="Stillman K."/>
            <person name="Liu H."/>
            <person name="Lipzen A."/>
            <person name="Pangilinan J."/>
            <person name="Labutti K."/>
            <person name="Bruns T.D."/>
            <person name="Grigoriev I.V."/>
        </authorList>
    </citation>
    <scope>NUCLEOTIDE SEQUENCE [LARGE SCALE GENOMIC DNA]</scope>
    <source>
        <strain evidence="1 2">CBS 144469</strain>
    </source>
</reference>
<evidence type="ECO:0000313" key="1">
    <source>
        <dbReference type="EMBL" id="KAF6745655.1"/>
    </source>
</evidence>
<accession>A0A8H6LWU4</accession>
<keyword evidence="2" id="KW-1185">Reference proteome</keyword>
<dbReference type="Proteomes" id="UP000521943">
    <property type="component" value="Unassembled WGS sequence"/>
</dbReference>
<evidence type="ECO:0000313" key="2">
    <source>
        <dbReference type="Proteomes" id="UP000521943"/>
    </source>
</evidence>
<dbReference type="AlphaFoldDB" id="A0A8H6LWU4"/>
<gene>
    <name evidence="1" type="ORF">DFP72DRAFT_46583</name>
</gene>
<protein>
    <submittedName>
        <fullName evidence="1">Uncharacterized protein</fullName>
    </submittedName>
</protein>
<comment type="caution">
    <text evidence="1">The sequence shown here is derived from an EMBL/GenBank/DDBJ whole genome shotgun (WGS) entry which is preliminary data.</text>
</comment>
<sequence>MGLHLAMGVMRGELGGKAVSNPCIGAHTAKNGARPRLLSSVAARGSLSNVARHTRVPMVSTLSVPTCSLRWHDGCFNGLHRLLGLVMEATTLQLSQLAGPEDRIICSVYPLAAPSAIAQRGRGPRLWTMAWKQNVRLRYAGHIVHTVYPLSCSTSIGINILISLYLPVLELIFIGGCAWGTAPAPGPVFQCRGSHLISTFPRSLRAQEGSQPGDD</sequence>